<dbReference type="Gene3D" id="3.40.50.2000">
    <property type="entry name" value="Glycogen Phosphorylase B"/>
    <property type="match status" value="3"/>
</dbReference>
<accession>A0ABZ0PGW1</accession>
<dbReference type="PANTHER" id="PTHR46401">
    <property type="entry name" value="GLYCOSYLTRANSFERASE WBBK-RELATED"/>
    <property type="match status" value="1"/>
</dbReference>
<dbReference type="InterPro" id="IPR001296">
    <property type="entry name" value="Glyco_trans_1"/>
</dbReference>
<sequence length="949" mass="101463">MRLMLDLQGVQGAARHAGLGRYSLELARALVRGRGQHEVQILLNLRLADSAARLAAEFAPLLGPEGIRRWTAPPGCAAGQHPQASLRRLAEHLRAEAVSAAAPDLLHLGSVFEGLRHDVVTTWPAELERPRIAATVHDLIPMTLREMYLDGHWREAGLVPWYARCLDELAACAPLLANSEATRAEVLRHLSLPPERVVVVGGGASPGFAPPPPDPVAREALLRRYDLAEGYLLYLGAGDFRKNEGLLLRAYAALPEGLRARHRLAIGHVNPPHLREMARGAGVAEGEMVCLPFIPDRDLPGLYAAAGLFVMPSLAEGFGLPLLEAMACGAPCIASNRSALPEVLARSDALFDPEDAEGLTRLMQRLLEAPELRADLAAYGPRRARDFSWDRVAAEAWAAFERARPVAPKGRLGRKKSLAVISPLPPTPSGIADYTAELAPALAAHYAVTVVSAVRPEGPLTGRLPWMSEDDFAEQGGRFDRVLYHIGNNPMHTRILQDLLPRIPGVVTLHEAAITDLRNWLDRRADAAEPRTTRVVREEGYPALFAPYELAGSAGPMAEALALVLHSGHARWLLEMQYGNAALAHAHVLPLMRQPVLLPSREAARASLGVAEEELIVASFGIVTPQKLPERLLAGFAALARSVPAARLVFVGEAQDGSTALMAAAERQGLAGRVSVAGRVPPGIYQAWLAACDLAVQLRRGSRGETSAAAKDVLMAGRPLISNRHGAMAEMEASGCRLIGEPAETAELAAALLEIGRDAALRSQMGEAARRWALRELNPDRVAAAYAAVLEHAYVHGPQAGLAHLLAISRDLPLSARDAAAAGLSLATTFPGVRQPRLWLDTGLAGLEEGTLTMLREGLGAMRPEPCAQAGQGWVTAHGWAWERLDLPDQPPPEGPAIMAPGDALVAPPGLARDLAAAQGVRVLDGLHPGLQRGEGPAQRMLVERLLGA</sequence>
<proteinExistence type="predicted"/>
<evidence type="ECO:0000259" key="3">
    <source>
        <dbReference type="Pfam" id="PF13439"/>
    </source>
</evidence>
<dbReference type="EC" id="2.4.-.-" evidence="4"/>
<name>A0ABZ0PGW1_9PROT</name>
<organism evidence="4 5">
    <name type="scientific">Sediminicoccus rosea</name>
    <dbReference type="NCBI Taxonomy" id="1225128"/>
    <lineage>
        <taxon>Bacteria</taxon>
        <taxon>Pseudomonadati</taxon>
        <taxon>Pseudomonadota</taxon>
        <taxon>Alphaproteobacteria</taxon>
        <taxon>Acetobacterales</taxon>
        <taxon>Roseomonadaceae</taxon>
        <taxon>Sediminicoccus</taxon>
    </lineage>
</organism>
<dbReference type="Pfam" id="PF00534">
    <property type="entry name" value="Glycos_transf_1"/>
    <property type="match status" value="2"/>
</dbReference>
<dbReference type="CDD" id="cd03801">
    <property type="entry name" value="GT4_PimA-like"/>
    <property type="match status" value="1"/>
</dbReference>
<dbReference type="Proteomes" id="UP001305521">
    <property type="component" value="Chromosome"/>
</dbReference>
<dbReference type="CDD" id="cd03809">
    <property type="entry name" value="GT4_MtfB-like"/>
    <property type="match status" value="1"/>
</dbReference>
<keyword evidence="4" id="KW-0328">Glycosyltransferase</keyword>
<evidence type="ECO:0000313" key="5">
    <source>
        <dbReference type="Proteomes" id="UP001305521"/>
    </source>
</evidence>
<dbReference type="Pfam" id="PF13439">
    <property type="entry name" value="Glyco_transf_4"/>
    <property type="match status" value="1"/>
</dbReference>
<dbReference type="RefSeq" id="WP_318648834.1">
    <property type="nucleotide sequence ID" value="NZ_CP137852.1"/>
</dbReference>
<dbReference type="EMBL" id="CP137852">
    <property type="protein sequence ID" value="WPB84871.1"/>
    <property type="molecule type" value="Genomic_DNA"/>
</dbReference>
<keyword evidence="5" id="KW-1185">Reference proteome</keyword>
<evidence type="ECO:0000313" key="4">
    <source>
        <dbReference type="EMBL" id="WPB84871.1"/>
    </source>
</evidence>
<protein>
    <submittedName>
        <fullName evidence="4">Glycosyltransferase</fullName>
        <ecNumber evidence="4">2.4.-.-</ecNumber>
    </submittedName>
</protein>
<evidence type="ECO:0000256" key="1">
    <source>
        <dbReference type="ARBA" id="ARBA00022679"/>
    </source>
</evidence>
<feature type="domain" description="Glycosyl transferase family 1" evidence="2">
    <location>
        <begin position="230"/>
        <end position="382"/>
    </location>
</feature>
<dbReference type="PANTHER" id="PTHR46401:SF2">
    <property type="entry name" value="GLYCOSYLTRANSFERASE WBBK-RELATED"/>
    <property type="match status" value="1"/>
</dbReference>
<feature type="domain" description="Glycosyltransferase subfamily 4-like N-terminal" evidence="3">
    <location>
        <begin position="18"/>
        <end position="203"/>
    </location>
</feature>
<dbReference type="InterPro" id="IPR028098">
    <property type="entry name" value="Glyco_trans_4-like_N"/>
</dbReference>
<dbReference type="GO" id="GO:0016757">
    <property type="term" value="F:glycosyltransferase activity"/>
    <property type="evidence" value="ECO:0007669"/>
    <property type="project" value="UniProtKB-KW"/>
</dbReference>
<reference evidence="4 5" key="1">
    <citation type="submission" date="2023-11" db="EMBL/GenBank/DDBJ databases">
        <title>Arctic aerobic anoxygenic photoheterotroph Sediminicoccus rosea KRV36 adapts its photosynthesis to long days of polar summer.</title>
        <authorList>
            <person name="Tomasch J."/>
            <person name="Kopejtka K."/>
            <person name="Bily T."/>
            <person name="Gardiner A.T."/>
            <person name="Gardian Z."/>
            <person name="Shivaramu S."/>
            <person name="Koblizek M."/>
            <person name="Engelhardt F."/>
            <person name="Kaftan D."/>
        </authorList>
    </citation>
    <scope>NUCLEOTIDE SEQUENCE [LARGE SCALE GENOMIC DNA]</scope>
    <source>
        <strain evidence="4 5">R-30</strain>
    </source>
</reference>
<feature type="domain" description="Glycosyl transferase family 1" evidence="2">
    <location>
        <begin position="601"/>
        <end position="772"/>
    </location>
</feature>
<keyword evidence="1 4" id="KW-0808">Transferase</keyword>
<evidence type="ECO:0000259" key="2">
    <source>
        <dbReference type="Pfam" id="PF00534"/>
    </source>
</evidence>
<gene>
    <name evidence="4" type="ORF">R9Z33_22605</name>
</gene>
<dbReference type="SUPFAM" id="SSF53756">
    <property type="entry name" value="UDP-Glycosyltransferase/glycogen phosphorylase"/>
    <property type="match status" value="2"/>
</dbReference>